<dbReference type="InterPro" id="IPR008271">
    <property type="entry name" value="Ser/Thr_kinase_AS"/>
</dbReference>
<keyword evidence="2" id="KW-0547">Nucleotide-binding</keyword>
<evidence type="ECO:0000259" key="6">
    <source>
        <dbReference type="PROSITE" id="PS50011"/>
    </source>
</evidence>
<keyword evidence="3" id="KW-0418">Kinase</keyword>
<evidence type="ECO:0000256" key="2">
    <source>
        <dbReference type="ARBA" id="ARBA00022741"/>
    </source>
</evidence>
<dbReference type="RefSeq" id="WP_002629272.1">
    <property type="nucleotide sequence ID" value="NZ_ANAH02000008.1"/>
</dbReference>
<dbReference type="PROSITE" id="PS00108">
    <property type="entry name" value="PROTEIN_KINASE_ST"/>
    <property type="match status" value="1"/>
</dbReference>
<dbReference type="AlphaFoldDB" id="S9QLM9"/>
<feature type="domain" description="Protein kinase" evidence="6">
    <location>
        <begin position="26"/>
        <end position="299"/>
    </location>
</feature>
<evidence type="ECO:0000313" key="7">
    <source>
        <dbReference type="EMBL" id="EPX62169.1"/>
    </source>
</evidence>
<name>S9QLM9_CYSF2</name>
<protein>
    <recommendedName>
        <fullName evidence="6">Protein kinase domain-containing protein</fullName>
    </recommendedName>
</protein>
<keyword evidence="8" id="KW-1185">Reference proteome</keyword>
<dbReference type="InterPro" id="IPR000719">
    <property type="entry name" value="Prot_kinase_dom"/>
</dbReference>
<feature type="region of interest" description="Disordered" evidence="5">
    <location>
        <begin position="433"/>
        <end position="453"/>
    </location>
</feature>
<keyword evidence="1" id="KW-0808">Transferase</keyword>
<gene>
    <name evidence="7" type="ORF">D187_010073</name>
</gene>
<comment type="caution">
    <text evidence="7">The sequence shown here is derived from an EMBL/GenBank/DDBJ whole genome shotgun (WGS) entry which is preliminary data.</text>
</comment>
<evidence type="ECO:0000313" key="8">
    <source>
        <dbReference type="Proteomes" id="UP000011682"/>
    </source>
</evidence>
<dbReference type="SMART" id="SM00220">
    <property type="entry name" value="S_TKc"/>
    <property type="match status" value="1"/>
</dbReference>
<dbReference type="CDD" id="cd14014">
    <property type="entry name" value="STKc_PknB_like"/>
    <property type="match status" value="1"/>
</dbReference>
<feature type="compositionally biased region" description="Pro residues" evidence="5">
    <location>
        <begin position="433"/>
        <end position="442"/>
    </location>
</feature>
<dbReference type="SUPFAM" id="SSF56112">
    <property type="entry name" value="Protein kinase-like (PK-like)"/>
    <property type="match status" value="1"/>
</dbReference>
<accession>S9QLM9</accession>
<dbReference type="eggNOG" id="COG0515">
    <property type="taxonomic scope" value="Bacteria"/>
</dbReference>
<dbReference type="OrthoDB" id="5524425at2"/>
<dbReference type="PANTHER" id="PTHR43289:SF6">
    <property type="entry name" value="SERINE_THREONINE-PROTEIN KINASE NEKL-3"/>
    <property type="match status" value="1"/>
</dbReference>
<keyword evidence="4" id="KW-0067">ATP-binding</keyword>
<dbReference type="PANTHER" id="PTHR43289">
    <property type="entry name" value="MITOGEN-ACTIVATED PROTEIN KINASE KINASE KINASE 20-RELATED"/>
    <property type="match status" value="1"/>
</dbReference>
<dbReference type="GO" id="GO:0004674">
    <property type="term" value="F:protein serine/threonine kinase activity"/>
    <property type="evidence" value="ECO:0007669"/>
    <property type="project" value="TreeGrafter"/>
</dbReference>
<dbReference type="Proteomes" id="UP000011682">
    <property type="component" value="Unassembled WGS sequence"/>
</dbReference>
<dbReference type="EMBL" id="ANAH02000008">
    <property type="protein sequence ID" value="EPX62169.1"/>
    <property type="molecule type" value="Genomic_DNA"/>
</dbReference>
<sequence length="586" mass="63533">MRIARDDVPDEPLGLDLLPGAEVAGFIIEERLAAGSFGALYRARRGGKRFAIKLVPRDARGEREVDALRRVQELPVVGFLGYGLWPEEKPRFIVLALELVEGVALDTWAREFNPSTSELLTQVMLPLVSTLGLLHAAGVVHRDVKEANIVMRQKDGHPVLVDFGAAGFEGAQRLTLRLPPGTPEYRSPEVVRFAREWEGEPPPGRPGDDLWALGVTLYALLTRTLPFGDRHGSLAQAILEDAPEPPHVRNPRVPATVGELCLRLLAKEPAERPADASALELDLKTALAGADAAWDEPLFDGGRKPLPPAEPCLPLMPEPESPLAPEPRRWPVALALSALAALFLAPATPLQESTVLFPTSLVVSRHEMAKVDMTGEVVSSAGLQKSPPPALVAHATNPAEIPMRPSPKNRRLMATAAATAAICTAPACVSTPKPAPPLPAEPCPAGSEKTRERLGLGPTEDVKVWLMTYLRGKDFTSFISVKSGPVVAEPKILPLPISNVPWNTQELIPKRTIFKGQIYTRENRVYGRFTEVTLPGEKPMPICMEMDDGGLDEPGVEIYGGTRGNPKISPSALLRTMPEFRPIPSR</sequence>
<dbReference type="PROSITE" id="PS50011">
    <property type="entry name" value="PROTEIN_KINASE_DOM"/>
    <property type="match status" value="1"/>
</dbReference>
<evidence type="ECO:0000256" key="1">
    <source>
        <dbReference type="ARBA" id="ARBA00022679"/>
    </source>
</evidence>
<evidence type="ECO:0000256" key="4">
    <source>
        <dbReference type="ARBA" id="ARBA00022840"/>
    </source>
</evidence>
<dbReference type="Gene3D" id="1.10.510.10">
    <property type="entry name" value="Transferase(Phosphotransferase) domain 1"/>
    <property type="match status" value="1"/>
</dbReference>
<reference evidence="7" key="1">
    <citation type="submission" date="2013-05" db="EMBL/GenBank/DDBJ databases">
        <title>Genome assembly of Cystobacter fuscus DSM 2262.</title>
        <authorList>
            <person name="Sharma G."/>
            <person name="Khatri I."/>
            <person name="Kaur C."/>
            <person name="Mayilraj S."/>
            <person name="Subramanian S."/>
        </authorList>
    </citation>
    <scope>NUCLEOTIDE SEQUENCE [LARGE SCALE GENOMIC DNA]</scope>
    <source>
        <strain evidence="7">DSM 2262</strain>
    </source>
</reference>
<dbReference type="InterPro" id="IPR011009">
    <property type="entry name" value="Kinase-like_dom_sf"/>
</dbReference>
<evidence type="ECO:0000256" key="5">
    <source>
        <dbReference type="SAM" id="MobiDB-lite"/>
    </source>
</evidence>
<evidence type="ECO:0000256" key="3">
    <source>
        <dbReference type="ARBA" id="ARBA00022777"/>
    </source>
</evidence>
<proteinExistence type="predicted"/>
<dbReference type="Pfam" id="PF00069">
    <property type="entry name" value="Pkinase"/>
    <property type="match status" value="1"/>
</dbReference>
<organism evidence="7 8">
    <name type="scientific">Cystobacter fuscus (strain ATCC 25194 / DSM 2262 / NBRC 100088 / M29)</name>
    <dbReference type="NCBI Taxonomy" id="1242864"/>
    <lineage>
        <taxon>Bacteria</taxon>
        <taxon>Pseudomonadati</taxon>
        <taxon>Myxococcota</taxon>
        <taxon>Myxococcia</taxon>
        <taxon>Myxococcales</taxon>
        <taxon>Cystobacterineae</taxon>
        <taxon>Archangiaceae</taxon>
        <taxon>Cystobacter</taxon>
    </lineage>
</organism>
<dbReference type="GO" id="GO:0005524">
    <property type="term" value="F:ATP binding"/>
    <property type="evidence" value="ECO:0007669"/>
    <property type="project" value="UniProtKB-KW"/>
</dbReference>